<organism evidence="7 8">
    <name type="scientific">Qipengyuania pacifica</name>
    <dbReference type="NCBI Taxonomy" id="2860199"/>
    <lineage>
        <taxon>Bacteria</taxon>
        <taxon>Pseudomonadati</taxon>
        <taxon>Pseudomonadota</taxon>
        <taxon>Alphaproteobacteria</taxon>
        <taxon>Sphingomonadales</taxon>
        <taxon>Erythrobacteraceae</taxon>
        <taxon>Qipengyuania</taxon>
    </lineage>
</organism>
<keyword evidence="2" id="KW-0479">Metal-binding</keyword>
<evidence type="ECO:0000256" key="3">
    <source>
        <dbReference type="ARBA" id="ARBA00022801"/>
    </source>
</evidence>
<evidence type="ECO:0000313" key="7">
    <source>
        <dbReference type="EMBL" id="MBX7489833.1"/>
    </source>
</evidence>
<reference evidence="7 8" key="1">
    <citation type="submission" date="2021-08" db="EMBL/GenBank/DDBJ databases">
        <title>Comparative Genomics Analysis of the Genus Qipengyuania Reveals Extensive Genetic Diversity and Metabolic Versatility, Including the Description of Fifteen Novel Species.</title>
        <authorList>
            <person name="Liu Y."/>
        </authorList>
    </citation>
    <scope>NUCLEOTIDE SEQUENCE [LARGE SCALE GENOMIC DNA]</scope>
    <source>
        <strain evidence="7 8">GH25</strain>
    </source>
</reference>
<name>A0ABS7JKA0_9SPHN</name>
<comment type="caution">
    <text evidence="7">The sequence shown here is derived from an EMBL/GenBank/DDBJ whole genome shotgun (WGS) entry which is preliminary data.</text>
</comment>
<dbReference type="Gene3D" id="3.40.140.10">
    <property type="entry name" value="Cytidine Deaminase, domain 2"/>
    <property type="match status" value="1"/>
</dbReference>
<dbReference type="InterPro" id="IPR037518">
    <property type="entry name" value="MPN"/>
</dbReference>
<dbReference type="PANTHER" id="PTHR30471:SF3">
    <property type="entry name" value="UPF0758 PROTEIN YEES-RELATED"/>
    <property type="match status" value="1"/>
</dbReference>
<gene>
    <name evidence="7" type="ORF">K3177_15095</name>
</gene>
<dbReference type="Proteomes" id="UP000776651">
    <property type="component" value="Unassembled WGS sequence"/>
</dbReference>
<dbReference type="Pfam" id="PF04002">
    <property type="entry name" value="RadC"/>
    <property type="match status" value="1"/>
</dbReference>
<keyword evidence="1" id="KW-0645">Protease</keyword>
<dbReference type="EMBL" id="JAIGNQ010000004">
    <property type="protein sequence ID" value="MBX7489833.1"/>
    <property type="molecule type" value="Genomic_DNA"/>
</dbReference>
<evidence type="ECO:0000256" key="1">
    <source>
        <dbReference type="ARBA" id="ARBA00022670"/>
    </source>
</evidence>
<evidence type="ECO:0000313" key="8">
    <source>
        <dbReference type="Proteomes" id="UP000776651"/>
    </source>
</evidence>
<dbReference type="PROSITE" id="PS50249">
    <property type="entry name" value="MPN"/>
    <property type="match status" value="1"/>
</dbReference>
<protein>
    <recommendedName>
        <fullName evidence="6">MPN domain-containing protein</fullName>
    </recommendedName>
</protein>
<dbReference type="RefSeq" id="WP_221598901.1">
    <property type="nucleotide sequence ID" value="NZ_JAIGNQ010000004.1"/>
</dbReference>
<evidence type="ECO:0000256" key="4">
    <source>
        <dbReference type="ARBA" id="ARBA00022833"/>
    </source>
</evidence>
<keyword evidence="8" id="KW-1185">Reference proteome</keyword>
<evidence type="ECO:0000256" key="5">
    <source>
        <dbReference type="ARBA" id="ARBA00023049"/>
    </source>
</evidence>
<keyword evidence="3" id="KW-0378">Hydrolase</keyword>
<evidence type="ECO:0000256" key="2">
    <source>
        <dbReference type="ARBA" id="ARBA00022723"/>
    </source>
</evidence>
<keyword evidence="4" id="KW-0862">Zinc</keyword>
<sequence>MDNSSSDCAPGATASIIGRPVDLHDRHLSAFLRSQLGGPTERLCALYAGGDRRWCHATRFPQGQGAGVAVRLRVLVELGIRHNAVSFLVAHGHPSGRVDPSVQDIAATRKLLTIANAIDLFLLDHLIVAGNCVFSMRTGKPL</sequence>
<accession>A0ABS7JKA0</accession>
<dbReference type="PANTHER" id="PTHR30471">
    <property type="entry name" value="DNA REPAIR PROTEIN RADC"/>
    <property type="match status" value="1"/>
</dbReference>
<dbReference type="InterPro" id="IPR001405">
    <property type="entry name" value="UPF0758"/>
</dbReference>
<dbReference type="InterPro" id="IPR025657">
    <property type="entry name" value="RadC_JAB"/>
</dbReference>
<evidence type="ECO:0000259" key="6">
    <source>
        <dbReference type="PROSITE" id="PS50249"/>
    </source>
</evidence>
<feature type="domain" description="MPN" evidence="6">
    <location>
        <begin position="21"/>
        <end position="142"/>
    </location>
</feature>
<proteinExistence type="predicted"/>
<keyword evidence="5" id="KW-0482">Metalloprotease</keyword>